<name>A0A854PKN9_9LACO</name>
<proteinExistence type="predicted"/>
<evidence type="ECO:0000313" key="3">
    <source>
        <dbReference type="Proteomes" id="UP000198437"/>
    </source>
</evidence>
<dbReference type="AlphaFoldDB" id="A0A854PKN9"/>
<dbReference type="InterPro" id="IPR008687">
    <property type="entry name" value="MobC"/>
</dbReference>
<dbReference type="EMBL" id="LYQW01000029">
    <property type="protein sequence ID" value="OXC22274.1"/>
    <property type="molecule type" value="Genomic_DNA"/>
</dbReference>
<dbReference type="Pfam" id="PF05713">
    <property type="entry name" value="MobC"/>
    <property type="match status" value="1"/>
</dbReference>
<feature type="domain" description="Bacterial mobilisation" evidence="1">
    <location>
        <begin position="85"/>
        <end position="115"/>
    </location>
</feature>
<protein>
    <recommendedName>
        <fullName evidence="1">Bacterial mobilisation domain-containing protein</fullName>
    </recommendedName>
</protein>
<reference evidence="2 3" key="1">
    <citation type="submission" date="2016-05" db="EMBL/GenBank/DDBJ databases">
        <authorList>
            <person name="Johnson T.J."/>
            <person name="Youmans B.P."/>
            <person name="Case K.A."/>
        </authorList>
    </citation>
    <scope>NUCLEOTIDE SEQUENCE [LARGE SCALE GENOMIC DNA]</scope>
    <source>
        <strain evidence="2 3">UMNLC6</strain>
    </source>
</reference>
<accession>A0A854PKN9</accession>
<dbReference type="RefSeq" id="WP_089150365.1">
    <property type="nucleotide sequence ID" value="NZ_LYQW01000029.1"/>
</dbReference>
<evidence type="ECO:0000313" key="2">
    <source>
        <dbReference type="EMBL" id="OXC22274.1"/>
    </source>
</evidence>
<sequence length="165" mass="18377">MLKAYSVRLDQETVDFVEGFAKALEYQLGTPANFSSAVRFLLKRNTNTNITPKFAELTANDQQIISNFLNSTNATINSYLQTEQGVGTNLNQIAHIANTTNAIPESALDYLETLQEQHKTVLAYLHQINTHITQIKAILNLETMVQDTQAKHDQAGDQNASNTHD</sequence>
<comment type="caution">
    <text evidence="2">The sequence shown here is derived from an EMBL/GenBank/DDBJ whole genome shotgun (WGS) entry which is preliminary data.</text>
</comment>
<dbReference type="Proteomes" id="UP000198437">
    <property type="component" value="Unassembled WGS sequence"/>
</dbReference>
<organism evidence="2 3">
    <name type="scientific">Lactobacillus crispatus</name>
    <dbReference type="NCBI Taxonomy" id="47770"/>
    <lineage>
        <taxon>Bacteria</taxon>
        <taxon>Bacillati</taxon>
        <taxon>Bacillota</taxon>
        <taxon>Bacilli</taxon>
        <taxon>Lactobacillales</taxon>
        <taxon>Lactobacillaceae</taxon>
        <taxon>Lactobacillus</taxon>
    </lineage>
</organism>
<evidence type="ECO:0000259" key="1">
    <source>
        <dbReference type="Pfam" id="PF05713"/>
    </source>
</evidence>
<gene>
    <name evidence="2" type="ORF">AYP82_09540</name>
</gene>